<dbReference type="InterPro" id="IPR013249">
    <property type="entry name" value="RNA_pol_sigma70_r4_t2"/>
</dbReference>
<reference evidence="8" key="1">
    <citation type="journal article" date="2019" name="Int. J. Syst. Evol. Microbiol.">
        <title>The Global Catalogue of Microorganisms (GCM) 10K type strain sequencing project: providing services to taxonomists for standard genome sequencing and annotation.</title>
        <authorList>
            <consortium name="The Broad Institute Genomics Platform"/>
            <consortium name="The Broad Institute Genome Sequencing Center for Infectious Disease"/>
            <person name="Wu L."/>
            <person name="Ma J."/>
        </authorList>
    </citation>
    <scope>NUCLEOTIDE SEQUENCE [LARGE SCALE GENOMIC DNA]</scope>
    <source>
        <strain evidence="8">JCM 18200</strain>
    </source>
</reference>
<accession>A0ABP9ATL4</accession>
<sequence length="198" mass="23770">MQVQTVSDEQLWNAASHDDERAFNALYQRYWLKLYRTFCYYLQDKQQAEQALQDVFVVLWRRRKALKIDSFKNYIFISARYRVFKLLKARKVDIVQYVEQLGEGYGETVDNEVYQKVEQEDFEQQLGVALQDLPKRCREIFWMSRVEHRSNDEIAENLGISKRTVENQLTHALKQLRLVYGKVLTELLVVVFYLWLRG</sequence>
<dbReference type="InterPro" id="IPR036388">
    <property type="entry name" value="WH-like_DNA-bd_sf"/>
</dbReference>
<keyword evidence="4" id="KW-0804">Transcription</keyword>
<dbReference type="SUPFAM" id="SSF88659">
    <property type="entry name" value="Sigma3 and sigma4 domains of RNA polymerase sigma factors"/>
    <property type="match status" value="1"/>
</dbReference>
<proteinExistence type="inferred from homology"/>
<evidence type="ECO:0000256" key="3">
    <source>
        <dbReference type="ARBA" id="ARBA00023082"/>
    </source>
</evidence>
<organism evidence="7 8">
    <name type="scientific">Olivibacter ginsenosidimutans</name>
    <dbReference type="NCBI Taxonomy" id="1176537"/>
    <lineage>
        <taxon>Bacteria</taxon>
        <taxon>Pseudomonadati</taxon>
        <taxon>Bacteroidota</taxon>
        <taxon>Sphingobacteriia</taxon>
        <taxon>Sphingobacteriales</taxon>
        <taxon>Sphingobacteriaceae</taxon>
        <taxon>Olivibacter</taxon>
    </lineage>
</organism>
<feature type="transmembrane region" description="Helical" evidence="5">
    <location>
        <begin position="178"/>
        <end position="196"/>
    </location>
</feature>
<dbReference type="NCBIfam" id="TIGR02985">
    <property type="entry name" value="Sig70_bacteroi1"/>
    <property type="match status" value="1"/>
</dbReference>
<dbReference type="EMBL" id="BAABIQ010000005">
    <property type="protein sequence ID" value="GAA4785224.1"/>
    <property type="molecule type" value="Genomic_DNA"/>
</dbReference>
<keyword evidence="8" id="KW-1185">Reference proteome</keyword>
<keyword evidence="5" id="KW-0472">Membrane</keyword>
<dbReference type="PANTHER" id="PTHR43133">
    <property type="entry name" value="RNA POLYMERASE ECF-TYPE SIGMA FACTO"/>
    <property type="match status" value="1"/>
</dbReference>
<dbReference type="Gene3D" id="1.10.1740.10">
    <property type="match status" value="1"/>
</dbReference>
<dbReference type="InterPro" id="IPR013325">
    <property type="entry name" value="RNA_pol_sigma_r2"/>
</dbReference>
<evidence type="ECO:0000256" key="1">
    <source>
        <dbReference type="ARBA" id="ARBA00010641"/>
    </source>
</evidence>
<dbReference type="NCBIfam" id="TIGR02937">
    <property type="entry name" value="sigma70-ECF"/>
    <property type="match status" value="1"/>
</dbReference>
<dbReference type="Proteomes" id="UP001501411">
    <property type="component" value="Unassembled WGS sequence"/>
</dbReference>
<dbReference type="InterPro" id="IPR014327">
    <property type="entry name" value="RNA_pol_sigma70_bacteroid"/>
</dbReference>
<evidence type="ECO:0000313" key="8">
    <source>
        <dbReference type="Proteomes" id="UP001501411"/>
    </source>
</evidence>
<evidence type="ECO:0000256" key="4">
    <source>
        <dbReference type="ARBA" id="ARBA00023163"/>
    </source>
</evidence>
<feature type="domain" description="RNA polymerase sigma factor 70 region 4 type 2" evidence="6">
    <location>
        <begin position="124"/>
        <end position="176"/>
    </location>
</feature>
<dbReference type="InterPro" id="IPR013324">
    <property type="entry name" value="RNA_pol_sigma_r3/r4-like"/>
</dbReference>
<dbReference type="Gene3D" id="1.10.10.10">
    <property type="entry name" value="Winged helix-like DNA-binding domain superfamily/Winged helix DNA-binding domain"/>
    <property type="match status" value="1"/>
</dbReference>
<gene>
    <name evidence="7" type="ORF">GCM10023231_11330</name>
</gene>
<dbReference type="InterPro" id="IPR039425">
    <property type="entry name" value="RNA_pol_sigma-70-like"/>
</dbReference>
<keyword evidence="5" id="KW-1133">Transmembrane helix</keyword>
<name>A0ABP9ATL4_9SPHI</name>
<keyword evidence="3" id="KW-0731">Sigma factor</keyword>
<evidence type="ECO:0000313" key="7">
    <source>
        <dbReference type="EMBL" id="GAA4785224.1"/>
    </source>
</evidence>
<keyword evidence="2" id="KW-0805">Transcription regulation</keyword>
<keyword evidence="5" id="KW-0812">Transmembrane</keyword>
<evidence type="ECO:0000259" key="6">
    <source>
        <dbReference type="Pfam" id="PF08281"/>
    </source>
</evidence>
<dbReference type="Pfam" id="PF08281">
    <property type="entry name" value="Sigma70_r4_2"/>
    <property type="match status" value="1"/>
</dbReference>
<dbReference type="InterPro" id="IPR014284">
    <property type="entry name" value="RNA_pol_sigma-70_dom"/>
</dbReference>
<protein>
    <submittedName>
        <fullName evidence="7">RNA polymerase sigma-70 factor</fullName>
    </submittedName>
</protein>
<evidence type="ECO:0000256" key="5">
    <source>
        <dbReference type="SAM" id="Phobius"/>
    </source>
</evidence>
<evidence type="ECO:0000256" key="2">
    <source>
        <dbReference type="ARBA" id="ARBA00023015"/>
    </source>
</evidence>
<dbReference type="PANTHER" id="PTHR43133:SF46">
    <property type="entry name" value="RNA POLYMERASE SIGMA-70 FACTOR ECF SUBFAMILY"/>
    <property type="match status" value="1"/>
</dbReference>
<dbReference type="SUPFAM" id="SSF88946">
    <property type="entry name" value="Sigma2 domain of RNA polymerase sigma factors"/>
    <property type="match status" value="1"/>
</dbReference>
<comment type="caution">
    <text evidence="7">The sequence shown here is derived from an EMBL/GenBank/DDBJ whole genome shotgun (WGS) entry which is preliminary data.</text>
</comment>
<comment type="similarity">
    <text evidence="1">Belongs to the sigma-70 factor family. ECF subfamily.</text>
</comment>